<gene>
    <name evidence="2" type="ORF">BDW59DRAFT_162544</name>
</gene>
<dbReference type="Proteomes" id="UP001610335">
    <property type="component" value="Unassembled WGS sequence"/>
</dbReference>
<protein>
    <submittedName>
        <fullName evidence="2">Uncharacterized protein</fullName>
    </submittedName>
</protein>
<sequence>MKLGIIPIVTSVLLLTSGADAWRVRFYNGVNYKGQQATWSGPGHTGTRCFNVNPLNNKISSLHYYAYNSDRTTKCCLTLYDSPGCKTKNPDWNPEKTCKDAHVKDIPGGFDNDISSFRTTCYAV</sequence>
<evidence type="ECO:0000313" key="3">
    <source>
        <dbReference type="Proteomes" id="UP001610335"/>
    </source>
</evidence>
<reference evidence="2 3" key="1">
    <citation type="submission" date="2024-07" db="EMBL/GenBank/DDBJ databases">
        <title>Section-level genome sequencing and comparative genomics of Aspergillus sections Usti and Cavernicolus.</title>
        <authorList>
            <consortium name="Lawrence Berkeley National Laboratory"/>
            <person name="Nybo J.L."/>
            <person name="Vesth T.C."/>
            <person name="Theobald S."/>
            <person name="Frisvad J.C."/>
            <person name="Larsen T.O."/>
            <person name="Kjaerboelling I."/>
            <person name="Rothschild-Mancinelli K."/>
            <person name="Lyhne E.K."/>
            <person name="Kogle M.E."/>
            <person name="Barry K."/>
            <person name="Clum A."/>
            <person name="Na H."/>
            <person name="Ledsgaard L."/>
            <person name="Lin J."/>
            <person name="Lipzen A."/>
            <person name="Kuo A."/>
            <person name="Riley R."/>
            <person name="Mondo S."/>
            <person name="LaButti K."/>
            <person name="Haridas S."/>
            <person name="Pangalinan J."/>
            <person name="Salamov A.A."/>
            <person name="Simmons B.A."/>
            <person name="Magnuson J.K."/>
            <person name="Chen J."/>
            <person name="Drula E."/>
            <person name="Henrissat B."/>
            <person name="Wiebenga A."/>
            <person name="Lubbers R.J."/>
            <person name="Gomes A.C."/>
            <person name="Makela M.R."/>
            <person name="Stajich J."/>
            <person name="Grigoriev I.V."/>
            <person name="Mortensen U.H."/>
            <person name="De vries R.P."/>
            <person name="Baker S.E."/>
            <person name="Andersen M.R."/>
        </authorList>
    </citation>
    <scope>NUCLEOTIDE SEQUENCE [LARGE SCALE GENOMIC DNA]</scope>
    <source>
        <strain evidence="2 3">CBS 600.67</strain>
    </source>
</reference>
<evidence type="ECO:0000256" key="1">
    <source>
        <dbReference type="SAM" id="SignalP"/>
    </source>
</evidence>
<feature type="signal peptide" evidence="1">
    <location>
        <begin position="1"/>
        <end position="21"/>
    </location>
</feature>
<dbReference type="EMBL" id="JBFXLS010000045">
    <property type="protein sequence ID" value="KAL2824209.1"/>
    <property type="molecule type" value="Genomic_DNA"/>
</dbReference>
<dbReference type="Gene3D" id="2.60.20.10">
    <property type="entry name" value="Crystallins"/>
    <property type="match status" value="1"/>
</dbReference>
<comment type="caution">
    <text evidence="2">The sequence shown here is derived from an EMBL/GenBank/DDBJ whole genome shotgun (WGS) entry which is preliminary data.</text>
</comment>
<organism evidence="2 3">
    <name type="scientific">Aspergillus cavernicola</name>
    <dbReference type="NCBI Taxonomy" id="176166"/>
    <lineage>
        <taxon>Eukaryota</taxon>
        <taxon>Fungi</taxon>
        <taxon>Dikarya</taxon>
        <taxon>Ascomycota</taxon>
        <taxon>Pezizomycotina</taxon>
        <taxon>Eurotiomycetes</taxon>
        <taxon>Eurotiomycetidae</taxon>
        <taxon>Eurotiales</taxon>
        <taxon>Aspergillaceae</taxon>
        <taxon>Aspergillus</taxon>
        <taxon>Aspergillus subgen. Nidulantes</taxon>
    </lineage>
</organism>
<keyword evidence="1" id="KW-0732">Signal</keyword>
<name>A0ABR4I909_9EURO</name>
<proteinExistence type="predicted"/>
<keyword evidence="3" id="KW-1185">Reference proteome</keyword>
<accession>A0ABR4I909</accession>
<evidence type="ECO:0000313" key="2">
    <source>
        <dbReference type="EMBL" id="KAL2824209.1"/>
    </source>
</evidence>
<feature type="chain" id="PRO_5045634804" evidence="1">
    <location>
        <begin position="22"/>
        <end position="124"/>
    </location>
</feature>